<evidence type="ECO:0000313" key="1">
    <source>
        <dbReference type="EMBL" id="AAK94369.1"/>
    </source>
</evidence>
<reference evidence="1 2" key="1">
    <citation type="submission" date="2001-06" db="EMBL/GenBank/DDBJ databases">
        <title>Genome organization of temperate Myxococcus phage Mx8.</title>
        <authorList>
            <person name="Youderian P."/>
            <person name="Walthers D."/>
            <person name="Salmi D."/>
            <person name="Magrini V."/>
            <person name="Hartzell P.L."/>
        </authorList>
    </citation>
    <scope>NUCLEOTIDE SEQUENCE [LARGE SCALE GENOMIC DNA]</scope>
</reference>
<dbReference type="Proteomes" id="UP000002093">
    <property type="component" value="Segment"/>
</dbReference>
<accession>Q94MT5</accession>
<dbReference type="GeneID" id="921744"/>
<dbReference type="RefSeq" id="NP_203448.1">
    <property type="nucleotide sequence ID" value="NC_003085.1"/>
</dbReference>
<evidence type="ECO:0000313" key="2">
    <source>
        <dbReference type="Proteomes" id="UP000002093"/>
    </source>
</evidence>
<proteinExistence type="predicted"/>
<keyword evidence="2" id="KW-1185">Reference proteome</keyword>
<name>Q94MT5_9CAUD</name>
<protein>
    <submittedName>
        <fullName evidence="1">p34</fullName>
    </submittedName>
</protein>
<dbReference type="EMBL" id="AF396866">
    <property type="protein sequence ID" value="AAK94369.1"/>
    <property type="molecule type" value="Genomic_DNA"/>
</dbReference>
<dbReference type="KEGG" id="vg:921744"/>
<sequence length="72" mass="7898">MSVRVEDLVFESVSRPGFAGEVWDVRHDGRHVATVAERAVSVPPFLVAWPSGETERLNDRDAVVAALVRGEP</sequence>
<organism evidence="1 2">
    <name type="scientific">Myxococcus phage Mx8</name>
    <dbReference type="NCBI Taxonomy" id="49964"/>
    <lineage>
        <taxon>Viruses</taxon>
        <taxon>Duplodnaviria</taxon>
        <taxon>Heunggongvirae</taxon>
        <taxon>Uroviricota</taxon>
        <taxon>Caudoviricetes</taxon>
        <taxon>Myxoctovirus</taxon>
        <taxon>Myxoctovirus Mx8</taxon>
    </lineage>
</organism>